<dbReference type="eggNOG" id="COG0834">
    <property type="taxonomic scope" value="Bacteria"/>
</dbReference>
<dbReference type="PANTHER" id="PTHR30085">
    <property type="entry name" value="AMINO ACID ABC TRANSPORTER PERMEASE"/>
    <property type="match status" value="1"/>
</dbReference>
<dbReference type="GO" id="GO:0030288">
    <property type="term" value="C:outer membrane-bounded periplasmic space"/>
    <property type="evidence" value="ECO:0007669"/>
    <property type="project" value="TreeGrafter"/>
</dbReference>
<protein>
    <submittedName>
        <fullName evidence="6">Uncharacterized protein</fullName>
    </submittedName>
</protein>
<evidence type="ECO:0000259" key="5">
    <source>
        <dbReference type="SMART" id="SM00079"/>
    </source>
</evidence>
<evidence type="ECO:0000256" key="1">
    <source>
        <dbReference type="ARBA" id="ARBA00010333"/>
    </source>
</evidence>
<accession>A0A073CB90</accession>
<keyword evidence="7" id="KW-1185">Reference proteome</keyword>
<dbReference type="GO" id="GO:0015276">
    <property type="term" value="F:ligand-gated monoatomic ion channel activity"/>
    <property type="evidence" value="ECO:0007669"/>
    <property type="project" value="InterPro"/>
</dbReference>
<proteinExistence type="inferred from homology"/>
<keyword evidence="3" id="KW-0732">Signal</keyword>
<dbReference type="PANTHER" id="PTHR30085:SF6">
    <property type="entry name" value="ABC TRANSPORTER GLUTAMINE-BINDING PROTEIN GLNH"/>
    <property type="match status" value="1"/>
</dbReference>
<dbReference type="GO" id="GO:0005576">
    <property type="term" value="C:extracellular region"/>
    <property type="evidence" value="ECO:0007669"/>
    <property type="project" value="TreeGrafter"/>
</dbReference>
<reference evidence="6 7" key="1">
    <citation type="journal article" date="2014" name="Appl. Environ. Microbiol.">
        <title>Elucidation of insertion elements encoded on plasmids and in vitro construction of shuttle vectors from the toxic cyanobacterium Planktothrix.</title>
        <authorList>
            <person name="Christiansen G."/>
            <person name="Goesmann A."/>
            <person name="Kurmayer R."/>
        </authorList>
    </citation>
    <scope>NUCLEOTIDE SEQUENCE [LARGE SCALE GENOMIC DNA]</scope>
    <source>
        <strain evidence="6 7">NIVA-CYA 126/8</strain>
    </source>
</reference>
<dbReference type="GO" id="GO:0016020">
    <property type="term" value="C:membrane"/>
    <property type="evidence" value="ECO:0007669"/>
    <property type="project" value="InterPro"/>
</dbReference>
<dbReference type="SMART" id="SM00062">
    <property type="entry name" value="PBPb"/>
    <property type="match status" value="1"/>
</dbReference>
<feature type="domain" description="Solute-binding protein family 3/N-terminal" evidence="4">
    <location>
        <begin position="49"/>
        <end position="285"/>
    </location>
</feature>
<dbReference type="Pfam" id="PF00497">
    <property type="entry name" value="SBP_bac_3"/>
    <property type="match status" value="1"/>
</dbReference>
<dbReference type="Gene3D" id="3.40.190.10">
    <property type="entry name" value="Periplasmic binding protein-like II"/>
    <property type="match status" value="2"/>
</dbReference>
<evidence type="ECO:0000313" key="7">
    <source>
        <dbReference type="Proteomes" id="UP000027395"/>
    </source>
</evidence>
<gene>
    <name evidence="6" type="ORF">A19Y_0382</name>
</gene>
<dbReference type="Proteomes" id="UP000027395">
    <property type="component" value="Chromosome"/>
</dbReference>
<evidence type="ECO:0000313" key="6">
    <source>
        <dbReference type="EMBL" id="KEI65599.1"/>
    </source>
</evidence>
<dbReference type="InterPro" id="IPR001638">
    <property type="entry name" value="Solute-binding_3/MltF_N"/>
</dbReference>
<dbReference type="EMBL" id="CM002803">
    <property type="protein sequence ID" value="KEI65599.1"/>
    <property type="molecule type" value="Genomic_DNA"/>
</dbReference>
<evidence type="ECO:0000256" key="2">
    <source>
        <dbReference type="ARBA" id="ARBA00022448"/>
    </source>
</evidence>
<comment type="similarity">
    <text evidence="1">Belongs to the bacterial solute-binding protein 3 family.</text>
</comment>
<evidence type="ECO:0000256" key="3">
    <source>
        <dbReference type="ARBA" id="ARBA00022729"/>
    </source>
</evidence>
<dbReference type="GO" id="GO:0006865">
    <property type="term" value="P:amino acid transport"/>
    <property type="evidence" value="ECO:0007669"/>
    <property type="project" value="TreeGrafter"/>
</dbReference>
<feature type="domain" description="Ionotropic glutamate receptor C-terminal" evidence="5">
    <location>
        <begin position="49"/>
        <end position="284"/>
    </location>
</feature>
<name>A0A073CB90_PLAA1</name>
<dbReference type="PATRIC" id="fig|388467.6.peg.334"/>
<dbReference type="SMART" id="SM00079">
    <property type="entry name" value="PBPe"/>
    <property type="match status" value="1"/>
</dbReference>
<evidence type="ECO:0000259" key="4">
    <source>
        <dbReference type="SMART" id="SM00062"/>
    </source>
</evidence>
<dbReference type="InterPro" id="IPR001320">
    <property type="entry name" value="Iontro_rcpt_C"/>
</dbReference>
<sequence length="300" mass="33867">MTGGFNLVKNLMQMDKKLAVSLLSLLFTVSFPLSVWAETVLEKVSQTGVLTAGVRTDAVPFGYTDKNDTLQGYSVDLIKLIQQRLEKQLNKPIKLELKTVNLKNRFEQVETGKLDIVCEATSITPEREQKVDFSTPYFTSGIQLLAREADAERLNPTLTSETELKTVRESNITVGFLLGTTTDDQFRPIYPEAKWQVIGSRADGIRRLKAEEIDLVASDGILLLGELWRQGLDFKAFALVPSQPLTFENYGCILPKNSSQWGTLVNQTITSEENTQLWNKWFDPKTGRFPYQRFQTSTKS</sequence>
<dbReference type="CDD" id="cd13688">
    <property type="entry name" value="PBP2_GltI_DEBP"/>
    <property type="match status" value="1"/>
</dbReference>
<dbReference type="AlphaFoldDB" id="A0A073CB90"/>
<dbReference type="InterPro" id="IPR051455">
    <property type="entry name" value="Bact_solute-bind_prot3"/>
</dbReference>
<dbReference type="STRING" id="388467.A19Y_0382"/>
<dbReference type="HOGENOM" id="CLU_019602_0_1_3"/>
<organism evidence="6 7">
    <name type="scientific">Planktothrix agardhii (strain NIVA-CYA 126/8)</name>
    <dbReference type="NCBI Taxonomy" id="388467"/>
    <lineage>
        <taxon>Bacteria</taxon>
        <taxon>Bacillati</taxon>
        <taxon>Cyanobacteriota</taxon>
        <taxon>Cyanophyceae</taxon>
        <taxon>Oscillatoriophycideae</taxon>
        <taxon>Oscillatoriales</taxon>
        <taxon>Microcoleaceae</taxon>
        <taxon>Planktothrix</taxon>
    </lineage>
</organism>
<keyword evidence="2" id="KW-0813">Transport</keyword>
<dbReference type="SUPFAM" id="SSF53850">
    <property type="entry name" value="Periplasmic binding protein-like II"/>
    <property type="match status" value="1"/>
</dbReference>